<protein>
    <submittedName>
        <fullName evidence="2">Uncharacterized protein</fullName>
    </submittedName>
</protein>
<dbReference type="AlphaFoldDB" id="A0A9X3X2Z1"/>
<feature type="region of interest" description="Disordered" evidence="1">
    <location>
        <begin position="139"/>
        <end position="172"/>
    </location>
</feature>
<evidence type="ECO:0000256" key="1">
    <source>
        <dbReference type="SAM" id="MobiDB-lite"/>
    </source>
</evidence>
<proteinExistence type="predicted"/>
<dbReference type="EMBL" id="JAGTJJ010000006">
    <property type="protein sequence ID" value="MDC3981820.1"/>
    <property type="molecule type" value="Genomic_DNA"/>
</dbReference>
<evidence type="ECO:0000313" key="2">
    <source>
        <dbReference type="EMBL" id="MDC3981820.1"/>
    </source>
</evidence>
<name>A0A9X3X2Z1_9BACT</name>
<comment type="caution">
    <text evidence="2">The sequence shown here is derived from an EMBL/GenBank/DDBJ whole genome shotgun (WGS) entry which is preliminary data.</text>
</comment>
<keyword evidence="3" id="KW-1185">Reference proteome</keyword>
<reference evidence="2 3" key="1">
    <citation type="submission" date="2021-04" db="EMBL/GenBank/DDBJ databases">
        <title>Genome analysis of Polyangium sp.</title>
        <authorList>
            <person name="Li Y."/>
            <person name="Wang J."/>
        </authorList>
    </citation>
    <scope>NUCLEOTIDE SEQUENCE [LARGE SCALE GENOMIC DNA]</scope>
    <source>
        <strain evidence="2 3">SDU14</strain>
    </source>
</reference>
<feature type="compositionally biased region" description="Basic and acidic residues" evidence="1">
    <location>
        <begin position="139"/>
        <end position="156"/>
    </location>
</feature>
<dbReference type="Proteomes" id="UP001151081">
    <property type="component" value="Unassembled WGS sequence"/>
</dbReference>
<sequence length="172" mass="18365">MNHALLCAAAALVLLSACRGSDERRAPTGAPSAAPAPRPDQLAPGELAEGTVDAFGLKLPRAMTVTAQFPDAFFARGSLRAEDVATYVKERVVAERVESAPPKTIFHGATAKSAPAPARVLGIEVLKRDDHTEIVVRDVTRPPAKDGLTEEERWRELGLTPQGQPLDPTKLE</sequence>
<evidence type="ECO:0000313" key="3">
    <source>
        <dbReference type="Proteomes" id="UP001151081"/>
    </source>
</evidence>
<accession>A0A9X3X2Z1</accession>
<gene>
    <name evidence="2" type="ORF">KEG57_14995</name>
</gene>
<organism evidence="2 3">
    <name type="scientific">Polyangium jinanense</name>
    <dbReference type="NCBI Taxonomy" id="2829994"/>
    <lineage>
        <taxon>Bacteria</taxon>
        <taxon>Pseudomonadati</taxon>
        <taxon>Myxococcota</taxon>
        <taxon>Polyangia</taxon>
        <taxon>Polyangiales</taxon>
        <taxon>Polyangiaceae</taxon>
        <taxon>Polyangium</taxon>
    </lineage>
</organism>